<dbReference type="AlphaFoldDB" id="A0A1S3G933"/>
<keyword evidence="8" id="KW-1185">Reference proteome</keyword>
<sequence>MHSKSQPALLSHARNPTYTGGRDPEGDGWRLAQTKVSEIHQTLLSVIFAALGAASSGYCLVFLAVGLVQGPYCRTHGGWGYTLEDTTGRFLTDSSERGPCLEPAHVVEWNIVLFCTLIGLSGLQVIVCLVRVAVQLSRVLCGAYAVMVQVTELPRLPEPQLGSSGLLGQLQTCPCASRQLRPRKTPLLIS</sequence>
<comment type="subcellular location">
    <subcellularLocation>
        <location evidence="1">Membrane</location>
        <topology evidence="1">Multi-pass membrane protein</topology>
    </subcellularLocation>
</comment>
<evidence type="ECO:0000256" key="5">
    <source>
        <dbReference type="ARBA" id="ARBA00023136"/>
    </source>
</evidence>
<keyword evidence="3 7" id="KW-0812">Transmembrane</keyword>
<feature type="transmembrane region" description="Helical" evidence="7">
    <location>
        <begin position="111"/>
        <end position="134"/>
    </location>
</feature>
<dbReference type="KEGG" id="dord:105995954"/>
<dbReference type="GO" id="GO:0016020">
    <property type="term" value="C:membrane"/>
    <property type="evidence" value="ECO:0007669"/>
    <property type="project" value="UniProtKB-SubCell"/>
</dbReference>
<feature type="region of interest" description="Disordered" evidence="6">
    <location>
        <begin position="1"/>
        <end position="25"/>
    </location>
</feature>
<dbReference type="RefSeq" id="XP_012885326.1">
    <property type="nucleotide sequence ID" value="XM_013029872.1"/>
</dbReference>
<dbReference type="PANTHER" id="PTHR14198">
    <property type="entry name" value="TRANSMEMBRANE 4 L6 FAMILY MEMBER 1-RELATED"/>
    <property type="match status" value="1"/>
</dbReference>
<dbReference type="InParanoid" id="A0A1S3G933"/>
<dbReference type="OrthoDB" id="8697884at2759"/>
<gene>
    <name evidence="9" type="primary">LOC105995954</name>
</gene>
<name>A0A1S3G933_DIPOR</name>
<evidence type="ECO:0000256" key="4">
    <source>
        <dbReference type="ARBA" id="ARBA00022989"/>
    </source>
</evidence>
<evidence type="ECO:0000256" key="2">
    <source>
        <dbReference type="ARBA" id="ARBA00006193"/>
    </source>
</evidence>
<feature type="transmembrane region" description="Helical" evidence="7">
    <location>
        <begin position="43"/>
        <end position="68"/>
    </location>
</feature>
<organism evidence="8 9">
    <name type="scientific">Dipodomys ordii</name>
    <name type="common">Ord's kangaroo rat</name>
    <dbReference type="NCBI Taxonomy" id="10020"/>
    <lineage>
        <taxon>Eukaryota</taxon>
        <taxon>Metazoa</taxon>
        <taxon>Chordata</taxon>
        <taxon>Craniata</taxon>
        <taxon>Vertebrata</taxon>
        <taxon>Euteleostomi</taxon>
        <taxon>Mammalia</taxon>
        <taxon>Eutheria</taxon>
        <taxon>Euarchontoglires</taxon>
        <taxon>Glires</taxon>
        <taxon>Rodentia</taxon>
        <taxon>Castorimorpha</taxon>
        <taxon>Heteromyidae</taxon>
        <taxon>Dipodomyinae</taxon>
        <taxon>Dipodomys</taxon>
    </lineage>
</organism>
<evidence type="ECO:0000256" key="3">
    <source>
        <dbReference type="ARBA" id="ARBA00022692"/>
    </source>
</evidence>
<dbReference type="Pfam" id="PF05805">
    <property type="entry name" value="L6_membrane"/>
    <property type="match status" value="1"/>
</dbReference>
<evidence type="ECO:0000256" key="6">
    <source>
        <dbReference type="SAM" id="MobiDB-lite"/>
    </source>
</evidence>
<evidence type="ECO:0000313" key="9">
    <source>
        <dbReference type="RefSeq" id="XP_012885326.1"/>
    </source>
</evidence>
<evidence type="ECO:0000256" key="7">
    <source>
        <dbReference type="SAM" id="Phobius"/>
    </source>
</evidence>
<evidence type="ECO:0000313" key="8">
    <source>
        <dbReference type="Proteomes" id="UP000081671"/>
    </source>
</evidence>
<keyword evidence="4 7" id="KW-1133">Transmembrane helix</keyword>
<evidence type="ECO:0000256" key="1">
    <source>
        <dbReference type="ARBA" id="ARBA00004141"/>
    </source>
</evidence>
<keyword evidence="5 7" id="KW-0472">Membrane</keyword>
<reference evidence="9" key="1">
    <citation type="submission" date="2025-08" db="UniProtKB">
        <authorList>
            <consortium name="RefSeq"/>
        </authorList>
    </citation>
    <scope>IDENTIFICATION</scope>
    <source>
        <tissue evidence="9">Kidney</tissue>
    </source>
</reference>
<protein>
    <submittedName>
        <fullName evidence="9">Transmembrane 4 L6 family member 18-like</fullName>
    </submittedName>
</protein>
<dbReference type="Proteomes" id="UP000081671">
    <property type="component" value="Unplaced"/>
</dbReference>
<comment type="similarity">
    <text evidence="2">Belongs to the L6 tetraspanin family.</text>
</comment>
<dbReference type="GeneID" id="105995954"/>
<dbReference type="PANTHER" id="PTHR14198:SF14">
    <property type="entry name" value="TRANSMEMBRANE 4 L6 FAMILY MEMBER 18"/>
    <property type="match status" value="1"/>
</dbReference>
<dbReference type="InterPro" id="IPR008661">
    <property type="entry name" value="L6_membrane"/>
</dbReference>
<accession>A0A1S3G933</accession>
<feature type="compositionally biased region" description="Polar residues" evidence="6">
    <location>
        <begin position="1"/>
        <end position="18"/>
    </location>
</feature>
<proteinExistence type="inferred from homology"/>